<dbReference type="HAMAP" id="MF_00518">
    <property type="entry name" value="Deacylase_Dtd"/>
    <property type="match status" value="1"/>
</dbReference>
<dbReference type="Proteomes" id="UP000269019">
    <property type="component" value="Chromosome"/>
</dbReference>
<keyword evidence="2" id="KW-0963">Cytoplasm</keyword>
<evidence type="ECO:0000313" key="4">
    <source>
        <dbReference type="Proteomes" id="UP000269019"/>
    </source>
</evidence>
<dbReference type="InterPro" id="IPR003732">
    <property type="entry name" value="Daa-tRNA_deacyls_DTD"/>
</dbReference>
<dbReference type="GO" id="GO:0106026">
    <property type="term" value="F:Gly-tRNA(Ala) deacylase activity"/>
    <property type="evidence" value="ECO:0007669"/>
    <property type="project" value="UniProtKB-UniRule"/>
</dbReference>
<gene>
    <name evidence="2 3" type="primary">dtd</name>
    <name evidence="3" type="ORF">CCHOA_06745</name>
</gene>
<keyword evidence="2" id="KW-0820">tRNA-binding</keyword>
<proteinExistence type="inferred from homology"/>
<keyword evidence="2" id="KW-0694">RNA-binding</keyword>
<dbReference type="Pfam" id="PF02580">
    <property type="entry name" value="Tyr_Deacylase"/>
    <property type="match status" value="1"/>
</dbReference>
<dbReference type="InterPro" id="IPR023509">
    <property type="entry name" value="DTD-like_sf"/>
</dbReference>
<evidence type="ECO:0000313" key="3">
    <source>
        <dbReference type="EMBL" id="AZA13741.1"/>
    </source>
</evidence>
<name>A0A3G6J6L1_9CORY</name>
<organism evidence="3 4">
    <name type="scientific">Corynebacterium choanae</name>
    <dbReference type="NCBI Taxonomy" id="1862358"/>
    <lineage>
        <taxon>Bacteria</taxon>
        <taxon>Bacillati</taxon>
        <taxon>Actinomycetota</taxon>
        <taxon>Actinomycetes</taxon>
        <taxon>Mycobacteriales</taxon>
        <taxon>Corynebacteriaceae</taxon>
        <taxon>Corynebacterium</taxon>
    </lineage>
</organism>
<comment type="subcellular location">
    <subcellularLocation>
        <location evidence="2">Cytoplasm</location>
    </subcellularLocation>
</comment>
<dbReference type="SUPFAM" id="SSF69500">
    <property type="entry name" value="DTD-like"/>
    <property type="match status" value="1"/>
</dbReference>
<dbReference type="GO" id="GO:0005737">
    <property type="term" value="C:cytoplasm"/>
    <property type="evidence" value="ECO:0007669"/>
    <property type="project" value="UniProtKB-SubCell"/>
</dbReference>
<dbReference type="EMBL" id="CP033896">
    <property type="protein sequence ID" value="AZA13741.1"/>
    <property type="molecule type" value="Genomic_DNA"/>
</dbReference>
<comment type="domain">
    <text evidence="2">A Gly-cisPro motif from one monomer fits into the active site of the other monomer to allow specific chiral rejection of L-amino acids.</text>
</comment>
<dbReference type="NCBIfam" id="TIGR00256">
    <property type="entry name" value="D-aminoacyl-tRNA deacylase"/>
    <property type="match status" value="1"/>
</dbReference>
<dbReference type="GO" id="GO:0051500">
    <property type="term" value="F:D-tyrosyl-tRNA(Tyr) deacylase activity"/>
    <property type="evidence" value="ECO:0007669"/>
    <property type="project" value="TreeGrafter"/>
</dbReference>
<comment type="catalytic activity">
    <reaction evidence="2">
        <text>a D-aminoacyl-tRNA + H2O = a tRNA + a D-alpha-amino acid + H(+)</text>
        <dbReference type="Rhea" id="RHEA:13953"/>
        <dbReference type="Rhea" id="RHEA-COMP:10123"/>
        <dbReference type="Rhea" id="RHEA-COMP:10124"/>
        <dbReference type="ChEBI" id="CHEBI:15377"/>
        <dbReference type="ChEBI" id="CHEBI:15378"/>
        <dbReference type="ChEBI" id="CHEBI:59871"/>
        <dbReference type="ChEBI" id="CHEBI:78442"/>
        <dbReference type="ChEBI" id="CHEBI:79333"/>
        <dbReference type="EC" id="3.1.1.96"/>
    </reaction>
</comment>
<evidence type="ECO:0000256" key="2">
    <source>
        <dbReference type="HAMAP-Rule" id="MF_00518"/>
    </source>
</evidence>
<keyword evidence="2 3" id="KW-0378">Hydrolase</keyword>
<comment type="subunit">
    <text evidence="2">Homodimer.</text>
</comment>
<dbReference type="Gene3D" id="3.50.80.10">
    <property type="entry name" value="D-tyrosyl-tRNA(Tyr) deacylase"/>
    <property type="match status" value="1"/>
</dbReference>
<comment type="similarity">
    <text evidence="1 2">Belongs to the DTD family.</text>
</comment>
<dbReference type="GO" id="GO:0019478">
    <property type="term" value="P:D-amino acid catabolic process"/>
    <property type="evidence" value="ECO:0007669"/>
    <property type="project" value="UniProtKB-UniRule"/>
</dbReference>
<protein>
    <recommendedName>
        <fullName evidence="2">D-aminoacyl-tRNA deacylase</fullName>
        <shortName evidence="2">DTD</shortName>
        <ecNumber evidence="2">3.1.1.96</ecNumber>
    </recommendedName>
    <alternativeName>
        <fullName evidence="2">Gly-tRNA(Ala) deacylase</fullName>
        <ecNumber evidence="2">3.1.1.-</ecNumber>
    </alternativeName>
</protein>
<dbReference type="EC" id="3.1.1.-" evidence="2"/>
<reference evidence="3 4" key="1">
    <citation type="submission" date="2018-11" db="EMBL/GenBank/DDBJ databases">
        <authorList>
            <person name="Kleinhagauer T."/>
            <person name="Glaeser S.P."/>
            <person name="Spergser J."/>
            <person name="Ruckert C."/>
            <person name="Kaempfer P."/>
            <person name="Busse H.-J."/>
        </authorList>
    </citation>
    <scope>NUCLEOTIDE SEQUENCE [LARGE SCALE GENOMIC DNA]</scope>
    <source>
        <strain evidence="3 4">200CH</strain>
    </source>
</reference>
<sequence>MAPARLQSWGLVTQPTDIQVGFNSLAWSRLAAMKAVLTTVSQASVRVDGVTVGAIDCPDTCGILALIGVARTDSEQAIATMVRKIAELRILPGEQSVEDVDAPVLVVSQFTLQGRTAKGRRPSWSDAAPGEMAAPMIDAIIAGLRARGITVEHGRFGAMMQVSSVNEGPFTVLVEC</sequence>
<dbReference type="KEGG" id="ccho:CCHOA_06745"/>
<dbReference type="PANTHER" id="PTHR10472:SF5">
    <property type="entry name" value="D-AMINOACYL-TRNA DEACYLASE 1"/>
    <property type="match status" value="1"/>
</dbReference>
<dbReference type="AlphaFoldDB" id="A0A3G6J6L1"/>
<evidence type="ECO:0000256" key="1">
    <source>
        <dbReference type="ARBA" id="ARBA00009673"/>
    </source>
</evidence>
<dbReference type="GO" id="GO:0000049">
    <property type="term" value="F:tRNA binding"/>
    <property type="evidence" value="ECO:0007669"/>
    <property type="project" value="UniProtKB-UniRule"/>
</dbReference>
<dbReference type="EC" id="3.1.1.96" evidence="2"/>
<accession>A0A3G6J6L1</accession>
<keyword evidence="4" id="KW-1185">Reference proteome</keyword>
<dbReference type="GO" id="GO:0043908">
    <property type="term" value="F:Ser(Gly)-tRNA(Ala) hydrolase activity"/>
    <property type="evidence" value="ECO:0007669"/>
    <property type="project" value="UniProtKB-UniRule"/>
</dbReference>
<comment type="catalytic activity">
    <reaction evidence="2">
        <text>glycyl-tRNA(Ala) + H2O = tRNA(Ala) + glycine + H(+)</text>
        <dbReference type="Rhea" id="RHEA:53744"/>
        <dbReference type="Rhea" id="RHEA-COMP:9657"/>
        <dbReference type="Rhea" id="RHEA-COMP:13640"/>
        <dbReference type="ChEBI" id="CHEBI:15377"/>
        <dbReference type="ChEBI" id="CHEBI:15378"/>
        <dbReference type="ChEBI" id="CHEBI:57305"/>
        <dbReference type="ChEBI" id="CHEBI:78442"/>
        <dbReference type="ChEBI" id="CHEBI:78522"/>
    </reaction>
</comment>
<feature type="short sequence motif" description="Gly-cisPro motif, important for rejection of L-amino acids" evidence="2">
    <location>
        <begin position="168"/>
        <end position="169"/>
    </location>
</feature>
<comment type="function">
    <text evidence="2">An aminoacyl-tRNA editing enzyme that deacylates mischarged D-aminoacyl-tRNAs. Also deacylates mischarged glycyl-tRNA(Ala), protecting cells against glycine mischarging by AlaRS. Acts via tRNA-based rather than protein-based catalysis; rejects L-amino acids rather than detecting D-amino acids in the active site. By recycling D-aminoacyl-tRNA to D-amino acids and free tRNA molecules, this enzyme counteracts the toxicity associated with the formation of D-aminoacyl-tRNA entities in vivo and helps enforce protein L-homochirality.</text>
</comment>
<dbReference type="PANTHER" id="PTHR10472">
    <property type="entry name" value="D-TYROSYL-TRNA TYR DEACYLASE"/>
    <property type="match status" value="1"/>
</dbReference>